<sequence length="378" mass="42979">MGCPMKIITRAVSKDNPGGPWELVHSRTGSRIHNHEPSVDTRVHPGHRQRAAAATAVESTASLQDLVQAQTNVGISSGFVYASLTQAEPDSFVIPQDIANMKHGFRQRELSTQTVMEALFARLEAEGFYYKRESDPEPHQLREREEDYYWAMTKFQASLEEKDIDKPDWFLTDRELALIKSITEVFLGIPSLICRWHMTKNVLSKVLQVLGQVPIQDPAPGQAKFENAVETDTFMEAFYDAIDAKTEEEFDLKRVVLQNLKLYVRGQIGIGVLGSETRRLLKAHMSSAKSGFVDAVGTFTRCSCRYRPGGKRQRSQPVCWQNEMQYKHRIYSKVIVMNRHTNSGKKIARLYFGDYAVTHVRGYFERFTDDLACMSSSI</sequence>
<dbReference type="STRING" id="4795.A0A225WES8"/>
<feature type="domain" description="MULE transposase" evidence="1">
    <location>
        <begin position="143"/>
        <end position="201"/>
    </location>
</feature>
<dbReference type="PANTHER" id="PTHR31569:SF4">
    <property type="entry name" value="SWIM-TYPE DOMAIN-CONTAINING PROTEIN"/>
    <property type="match status" value="1"/>
</dbReference>
<evidence type="ECO:0000313" key="2">
    <source>
        <dbReference type="EMBL" id="OWZ16231.1"/>
    </source>
</evidence>
<name>A0A225WES8_9STRA</name>
<gene>
    <name evidence="2" type="ORF">PHMEG_00010002</name>
</gene>
<protein>
    <recommendedName>
        <fullName evidence="1">MULE transposase domain-containing protein</fullName>
    </recommendedName>
</protein>
<comment type="caution">
    <text evidence="2">The sequence shown here is derived from an EMBL/GenBank/DDBJ whole genome shotgun (WGS) entry which is preliminary data.</text>
</comment>
<accession>A0A225WES8</accession>
<organism evidence="2 3">
    <name type="scientific">Phytophthora megakarya</name>
    <dbReference type="NCBI Taxonomy" id="4795"/>
    <lineage>
        <taxon>Eukaryota</taxon>
        <taxon>Sar</taxon>
        <taxon>Stramenopiles</taxon>
        <taxon>Oomycota</taxon>
        <taxon>Peronosporomycetes</taxon>
        <taxon>Peronosporales</taxon>
        <taxon>Peronosporaceae</taxon>
        <taxon>Phytophthora</taxon>
    </lineage>
</organism>
<evidence type="ECO:0000313" key="3">
    <source>
        <dbReference type="Proteomes" id="UP000198211"/>
    </source>
</evidence>
<proteinExistence type="predicted"/>
<dbReference type="AlphaFoldDB" id="A0A225WES8"/>
<reference evidence="3" key="1">
    <citation type="submission" date="2017-03" db="EMBL/GenBank/DDBJ databases">
        <title>Phytopthora megakarya and P. palmivora, two closely related causual agents of cacao black pod achieved similar genome size and gene model numbers by different mechanisms.</title>
        <authorList>
            <person name="Ali S."/>
            <person name="Shao J."/>
            <person name="Larry D.J."/>
            <person name="Kronmiller B."/>
            <person name="Shen D."/>
            <person name="Strem M.D."/>
            <person name="Melnick R.L."/>
            <person name="Guiltinan M.J."/>
            <person name="Tyler B.M."/>
            <person name="Meinhardt L.W."/>
            <person name="Bailey B.A."/>
        </authorList>
    </citation>
    <scope>NUCLEOTIDE SEQUENCE [LARGE SCALE GENOMIC DNA]</scope>
    <source>
        <strain evidence="3">zdho120</strain>
    </source>
</reference>
<dbReference type="PANTHER" id="PTHR31569">
    <property type="entry name" value="SWIM-TYPE DOMAIN-CONTAINING PROTEIN"/>
    <property type="match status" value="1"/>
</dbReference>
<dbReference type="OrthoDB" id="129831at2759"/>
<keyword evidence="3" id="KW-1185">Reference proteome</keyword>
<dbReference type="Proteomes" id="UP000198211">
    <property type="component" value="Unassembled WGS sequence"/>
</dbReference>
<evidence type="ECO:0000259" key="1">
    <source>
        <dbReference type="Pfam" id="PF10551"/>
    </source>
</evidence>
<dbReference type="InterPro" id="IPR018289">
    <property type="entry name" value="MULE_transposase_dom"/>
</dbReference>
<dbReference type="InterPro" id="IPR052579">
    <property type="entry name" value="Zinc_finger_SWIM"/>
</dbReference>
<dbReference type="Pfam" id="PF10551">
    <property type="entry name" value="MULE"/>
    <property type="match status" value="1"/>
</dbReference>
<dbReference type="EMBL" id="NBNE01000972">
    <property type="protein sequence ID" value="OWZ16231.1"/>
    <property type="molecule type" value="Genomic_DNA"/>
</dbReference>